<gene>
    <name evidence="1" type="ORF">Bca52824_028139</name>
</gene>
<evidence type="ECO:0000313" key="2">
    <source>
        <dbReference type="Proteomes" id="UP000886595"/>
    </source>
</evidence>
<reference evidence="1 2" key="1">
    <citation type="submission" date="2020-02" db="EMBL/GenBank/DDBJ databases">
        <authorList>
            <person name="Ma Q."/>
            <person name="Huang Y."/>
            <person name="Song X."/>
            <person name="Pei D."/>
        </authorList>
    </citation>
    <scope>NUCLEOTIDE SEQUENCE [LARGE SCALE GENOMIC DNA]</scope>
    <source>
        <strain evidence="1">Sxm20200214</strain>
        <tissue evidence="1">Leaf</tissue>
    </source>
</reference>
<comment type="caution">
    <text evidence="1">The sequence shown here is derived from an EMBL/GenBank/DDBJ whole genome shotgun (WGS) entry which is preliminary data.</text>
</comment>
<dbReference type="AlphaFoldDB" id="A0A8X7VBY1"/>
<keyword evidence="2" id="KW-1185">Reference proteome</keyword>
<accession>A0A8X7VBY1</accession>
<organism evidence="1 2">
    <name type="scientific">Brassica carinata</name>
    <name type="common">Ethiopian mustard</name>
    <name type="synonym">Abyssinian cabbage</name>
    <dbReference type="NCBI Taxonomy" id="52824"/>
    <lineage>
        <taxon>Eukaryota</taxon>
        <taxon>Viridiplantae</taxon>
        <taxon>Streptophyta</taxon>
        <taxon>Embryophyta</taxon>
        <taxon>Tracheophyta</taxon>
        <taxon>Spermatophyta</taxon>
        <taxon>Magnoliopsida</taxon>
        <taxon>eudicotyledons</taxon>
        <taxon>Gunneridae</taxon>
        <taxon>Pentapetalae</taxon>
        <taxon>rosids</taxon>
        <taxon>malvids</taxon>
        <taxon>Brassicales</taxon>
        <taxon>Brassicaceae</taxon>
        <taxon>Brassiceae</taxon>
        <taxon>Brassica</taxon>
    </lineage>
</organism>
<name>A0A8X7VBY1_BRACI</name>
<dbReference type="EMBL" id="JAAMPC010000006">
    <property type="protein sequence ID" value="KAG2308391.1"/>
    <property type="molecule type" value="Genomic_DNA"/>
</dbReference>
<proteinExistence type="predicted"/>
<dbReference type="Proteomes" id="UP000886595">
    <property type="component" value="Unassembled WGS sequence"/>
</dbReference>
<evidence type="ECO:0000313" key="1">
    <source>
        <dbReference type="EMBL" id="KAG2308391.1"/>
    </source>
</evidence>
<protein>
    <submittedName>
        <fullName evidence="1">Uncharacterized protein</fullName>
    </submittedName>
</protein>
<sequence>MPNQKGGGGGIVGVGGTTSSSAAGYTSPNDAVDYYLKSHGFKGLFSQIKYCLLSVSQRCNYKVLLNLLIEVTLHRGWTDEVISSGSACLHIFDGREYSNERSTRQSPTTVLLNNAVNEDVNSLT</sequence>